<dbReference type="OMA" id="VCCNSCF"/>
<evidence type="ECO:0000256" key="2">
    <source>
        <dbReference type="ARBA" id="ARBA00022771"/>
    </source>
</evidence>
<gene>
    <name evidence="6" type="primary">RNF212</name>
</gene>
<protein>
    <submittedName>
        <fullName evidence="6">Ring finger protein 212</fullName>
    </submittedName>
</protein>
<feature type="compositionally biased region" description="Polar residues" evidence="5">
    <location>
        <begin position="116"/>
        <end position="143"/>
    </location>
</feature>
<dbReference type="GO" id="GO:0007129">
    <property type="term" value="P:homologous chromosome pairing at meiosis"/>
    <property type="evidence" value="ECO:0000318"/>
    <property type="project" value="GO_Central"/>
</dbReference>
<dbReference type="CTD" id="285498"/>
<evidence type="ECO:0000313" key="7">
    <source>
        <dbReference type="Proteomes" id="UP000000539"/>
    </source>
</evidence>
<dbReference type="VEuPathDB" id="HostDB:geneid_100859859"/>
<dbReference type="GO" id="GO:0007131">
    <property type="term" value="P:reciprocal meiotic recombination"/>
    <property type="evidence" value="ECO:0007669"/>
    <property type="project" value="InterPro"/>
</dbReference>
<reference evidence="6" key="3">
    <citation type="submission" date="2025-09" db="UniProtKB">
        <authorList>
            <consortium name="Ensembl"/>
        </authorList>
    </citation>
    <scope>IDENTIFICATION</scope>
    <source>
        <strain evidence="6">broiler</strain>
    </source>
</reference>
<dbReference type="InterPro" id="IPR042123">
    <property type="entry name" value="Zip3/RNF212-like"/>
</dbReference>
<dbReference type="RefSeq" id="XP_015141509.2">
    <property type="nucleotide sequence ID" value="XM_015286023.4"/>
</dbReference>
<dbReference type="GeneTree" id="ENSGT00740000115581"/>
<dbReference type="GO" id="GO:0000795">
    <property type="term" value="C:synaptonemal complex"/>
    <property type="evidence" value="ECO:0000318"/>
    <property type="project" value="GO_Central"/>
</dbReference>
<evidence type="ECO:0000256" key="3">
    <source>
        <dbReference type="ARBA" id="ARBA00022833"/>
    </source>
</evidence>
<dbReference type="InterPro" id="IPR001841">
    <property type="entry name" value="Znf_RING"/>
</dbReference>
<dbReference type="PANTHER" id="PTHR22663:SF21">
    <property type="entry name" value="E3 SUMO-PROTEIN LIGASE RNF212-RELATED"/>
    <property type="match status" value="1"/>
</dbReference>
<sequence length="304" mass="33785">MAIRVFCNSCFCEPRKATPRFIFTSCGHVICELCLQKGKKDECLICRTPCRTVFLSKETSPEIQSLFMGIDTLCKKYSKEITQISEFQEKNRKHLLAYHREKKVKLEESLRKARQQLHQIQSMKPPQQVTQLPFASTSRNPLSMPSRRLNGCSSYSLQPSHPSTSETMESMEVDHVPSPMRKPETMTGPVRLSVITPPQDGRMGSVSYRSSQSSGITSSQSTAVSTRSTPVGLPHNGCSLISPSGSQSSRRGSWSASDFRTPPLYQFTLPSPQSSVTRPPITISGILQRQYLGSASFGGQTAER</sequence>
<dbReference type="Pfam" id="PF14634">
    <property type="entry name" value="zf-RING_5"/>
    <property type="match status" value="1"/>
</dbReference>
<dbReference type="InterPro" id="IPR017907">
    <property type="entry name" value="Znf_RING_CS"/>
</dbReference>
<dbReference type="GO" id="GO:0019789">
    <property type="term" value="F:SUMO transferase activity"/>
    <property type="evidence" value="ECO:0000318"/>
    <property type="project" value="GO_Central"/>
</dbReference>
<keyword evidence="4" id="KW-0469">Meiosis</keyword>
<feature type="compositionally biased region" description="Polar residues" evidence="5">
    <location>
        <begin position="151"/>
        <end position="168"/>
    </location>
</feature>
<dbReference type="PROSITE" id="PS50089">
    <property type="entry name" value="ZF_RING_2"/>
    <property type="match status" value="1"/>
</dbReference>
<dbReference type="PROSITE" id="PS00518">
    <property type="entry name" value="ZF_RING_1"/>
    <property type="match status" value="1"/>
</dbReference>
<dbReference type="STRING" id="9031.ENSGALP00000046651"/>
<reference evidence="6" key="1">
    <citation type="submission" date="2020-11" db="EMBL/GenBank/DDBJ databases">
        <title>Gallus gallus (Chicken) genome, bGalGal1, GRCg7b, maternal haplotype autosomes + Z &amp; W.</title>
        <authorList>
            <person name="Warren W."/>
            <person name="Formenti G."/>
            <person name="Fedrigo O."/>
            <person name="Haase B."/>
            <person name="Mountcastle J."/>
            <person name="Balacco J."/>
            <person name="Tracey A."/>
            <person name="Schneider V."/>
            <person name="Okimoto R."/>
            <person name="Cheng H."/>
            <person name="Hawken R."/>
            <person name="Howe K."/>
            <person name="Jarvis E.D."/>
        </authorList>
    </citation>
    <scope>NUCLEOTIDE SEQUENCE [LARGE SCALE GENOMIC DNA]</scope>
    <source>
        <strain evidence="6">Broiler</strain>
    </source>
</reference>
<dbReference type="GeneID" id="100859859"/>
<accession>A0A1D5P1V9</accession>
<dbReference type="GO" id="GO:0008270">
    <property type="term" value="F:zinc ion binding"/>
    <property type="evidence" value="ECO:0007669"/>
    <property type="project" value="UniProtKB-KW"/>
</dbReference>
<organism evidence="6 7">
    <name type="scientific">Gallus gallus</name>
    <name type="common">Chicken</name>
    <dbReference type="NCBI Taxonomy" id="9031"/>
    <lineage>
        <taxon>Eukaryota</taxon>
        <taxon>Metazoa</taxon>
        <taxon>Chordata</taxon>
        <taxon>Craniata</taxon>
        <taxon>Vertebrata</taxon>
        <taxon>Euteleostomi</taxon>
        <taxon>Archelosauria</taxon>
        <taxon>Archosauria</taxon>
        <taxon>Dinosauria</taxon>
        <taxon>Saurischia</taxon>
        <taxon>Theropoda</taxon>
        <taxon>Coelurosauria</taxon>
        <taxon>Aves</taxon>
        <taxon>Neognathae</taxon>
        <taxon>Galloanserae</taxon>
        <taxon>Galliformes</taxon>
        <taxon>Phasianidae</taxon>
        <taxon>Phasianinae</taxon>
        <taxon>Gallus</taxon>
    </lineage>
</organism>
<dbReference type="eggNOG" id="KOG4739">
    <property type="taxonomic scope" value="Eukaryota"/>
</dbReference>
<feature type="compositionally biased region" description="Low complexity" evidence="5">
    <location>
        <begin position="205"/>
        <end position="225"/>
    </location>
</feature>
<feature type="compositionally biased region" description="Low complexity" evidence="5">
    <location>
        <begin position="239"/>
        <end position="257"/>
    </location>
</feature>
<evidence type="ECO:0000313" key="6">
    <source>
        <dbReference type="Ensembl" id="ENSGALP00010025257.1"/>
    </source>
</evidence>
<dbReference type="CDD" id="cd16746">
    <property type="entry name" value="RING-HC_RNF212"/>
    <property type="match status" value="1"/>
</dbReference>
<dbReference type="SMR" id="A0A1D5P1V9"/>
<evidence type="ECO:0000256" key="4">
    <source>
        <dbReference type="ARBA" id="ARBA00023254"/>
    </source>
</evidence>
<dbReference type="OrthoDB" id="2535391at2759"/>
<dbReference type="PaxDb" id="9031-ENSGALP00000036359"/>
<dbReference type="Bgee" id="ENSGALG00000040805">
    <property type="expression patterns" value="Expressed in spermatid and 2 other cell types or tissues"/>
</dbReference>
<dbReference type="InParanoid" id="A0A1D5P1V9"/>
<keyword evidence="1" id="KW-0479">Metal-binding</keyword>
<dbReference type="KEGG" id="gga:100859859"/>
<reference evidence="6" key="2">
    <citation type="submission" date="2025-08" db="UniProtKB">
        <authorList>
            <consortium name="Ensembl"/>
        </authorList>
    </citation>
    <scope>IDENTIFICATION</scope>
    <source>
        <strain evidence="6">broiler</strain>
    </source>
</reference>
<evidence type="ECO:0000256" key="5">
    <source>
        <dbReference type="SAM" id="MobiDB-lite"/>
    </source>
</evidence>
<dbReference type="PANTHER" id="PTHR22663">
    <property type="entry name" value="RING FINGER PROTEIN NARYA-RELATED"/>
    <property type="match status" value="1"/>
</dbReference>
<dbReference type="AlphaFoldDB" id="A0A1D5P1V9"/>
<keyword evidence="2" id="KW-0863">Zinc-finger</keyword>
<dbReference type="Proteomes" id="UP000000539">
    <property type="component" value="Chromosome 4"/>
</dbReference>
<dbReference type="RefSeq" id="XP_040556249.1">
    <property type="nucleotide sequence ID" value="XM_040700315.2"/>
</dbReference>
<feature type="region of interest" description="Disordered" evidence="5">
    <location>
        <begin position="115"/>
        <end position="257"/>
    </location>
</feature>
<name>A0A1D5P1V9_CHICK</name>
<evidence type="ECO:0000256" key="1">
    <source>
        <dbReference type="ARBA" id="ARBA00022723"/>
    </source>
</evidence>
<keyword evidence="3" id="KW-0862">Zinc</keyword>
<keyword evidence="7" id="KW-1185">Reference proteome</keyword>
<dbReference type="Ensembl" id="ENSGALT00010042767.1">
    <property type="protein sequence ID" value="ENSGALP00010025257.1"/>
    <property type="gene ID" value="ENSGALG00010017689.1"/>
</dbReference>
<proteinExistence type="predicted"/>